<dbReference type="Proteomes" id="UP000218334">
    <property type="component" value="Unassembled WGS sequence"/>
</dbReference>
<gene>
    <name evidence="1" type="ORF">ARMSODRAFT_1022318</name>
</gene>
<name>A0A2H3B758_9AGAR</name>
<organism evidence="1 2">
    <name type="scientific">Armillaria solidipes</name>
    <dbReference type="NCBI Taxonomy" id="1076256"/>
    <lineage>
        <taxon>Eukaryota</taxon>
        <taxon>Fungi</taxon>
        <taxon>Dikarya</taxon>
        <taxon>Basidiomycota</taxon>
        <taxon>Agaricomycotina</taxon>
        <taxon>Agaricomycetes</taxon>
        <taxon>Agaricomycetidae</taxon>
        <taxon>Agaricales</taxon>
        <taxon>Marasmiineae</taxon>
        <taxon>Physalacriaceae</taxon>
        <taxon>Armillaria</taxon>
    </lineage>
</organism>
<reference evidence="2" key="1">
    <citation type="journal article" date="2017" name="Nat. Ecol. Evol.">
        <title>Genome expansion and lineage-specific genetic innovations in the forest pathogenic fungi Armillaria.</title>
        <authorList>
            <person name="Sipos G."/>
            <person name="Prasanna A.N."/>
            <person name="Walter M.C."/>
            <person name="O'Connor E."/>
            <person name="Balint B."/>
            <person name="Krizsan K."/>
            <person name="Kiss B."/>
            <person name="Hess J."/>
            <person name="Varga T."/>
            <person name="Slot J."/>
            <person name="Riley R."/>
            <person name="Boka B."/>
            <person name="Rigling D."/>
            <person name="Barry K."/>
            <person name="Lee J."/>
            <person name="Mihaltcheva S."/>
            <person name="LaButti K."/>
            <person name="Lipzen A."/>
            <person name="Waldron R."/>
            <person name="Moloney N.M."/>
            <person name="Sperisen C."/>
            <person name="Kredics L."/>
            <person name="Vagvoelgyi C."/>
            <person name="Patrignani A."/>
            <person name="Fitzpatrick D."/>
            <person name="Nagy I."/>
            <person name="Doyle S."/>
            <person name="Anderson J.B."/>
            <person name="Grigoriev I.V."/>
            <person name="Gueldener U."/>
            <person name="Muensterkoetter M."/>
            <person name="Nagy L.G."/>
        </authorList>
    </citation>
    <scope>NUCLEOTIDE SEQUENCE [LARGE SCALE GENOMIC DNA]</scope>
    <source>
        <strain evidence="2">28-4</strain>
    </source>
</reference>
<proteinExistence type="predicted"/>
<evidence type="ECO:0000313" key="1">
    <source>
        <dbReference type="EMBL" id="PBK65520.1"/>
    </source>
</evidence>
<dbReference type="EMBL" id="KZ293445">
    <property type="protein sequence ID" value="PBK65520.1"/>
    <property type="molecule type" value="Genomic_DNA"/>
</dbReference>
<evidence type="ECO:0000313" key="2">
    <source>
        <dbReference type="Proteomes" id="UP000218334"/>
    </source>
</evidence>
<protein>
    <submittedName>
        <fullName evidence="1">Uncharacterized protein</fullName>
    </submittedName>
</protein>
<accession>A0A2H3B758</accession>
<keyword evidence="2" id="KW-1185">Reference proteome</keyword>
<dbReference type="AlphaFoldDB" id="A0A2H3B758"/>
<sequence>MENLIRLSKEGSFEAMESLASQAVNPVAWRGFGIALEANLRFKLKAIQAMSQGQLPVVPSSDPKDPLNLSCNSLHALSIGLKETHTAETLDLAFSLLPTVAF</sequence>